<dbReference type="VEuPathDB" id="FungiDB:FOXG_18385"/>
<evidence type="ECO:0000313" key="1">
    <source>
        <dbReference type="EMBL" id="RKK74044.1"/>
    </source>
</evidence>
<organism evidence="1 2">
    <name type="scientific">Fusarium oxysporum</name>
    <name type="common">Fusarium vascular wilt</name>
    <dbReference type="NCBI Taxonomy" id="5507"/>
    <lineage>
        <taxon>Eukaryota</taxon>
        <taxon>Fungi</taxon>
        <taxon>Dikarya</taxon>
        <taxon>Ascomycota</taxon>
        <taxon>Pezizomycotina</taxon>
        <taxon>Sordariomycetes</taxon>
        <taxon>Hypocreomycetidae</taxon>
        <taxon>Hypocreales</taxon>
        <taxon>Nectriaceae</taxon>
        <taxon>Fusarium</taxon>
        <taxon>Fusarium oxysporum species complex</taxon>
    </lineage>
</organism>
<dbReference type="VEuPathDB" id="FungiDB:FOIG_04346"/>
<dbReference type="Proteomes" id="UP000285084">
    <property type="component" value="Unassembled WGS sequence"/>
</dbReference>
<reference evidence="1 2" key="1">
    <citation type="journal article" date="2018" name="Sci. Rep.">
        <title>Characterisation of pathogen-specific regions and novel effector candidates in Fusarium oxysporum f. sp. cepae.</title>
        <authorList>
            <person name="Armitage A.D."/>
            <person name="Taylor A."/>
            <person name="Sobczyk M.K."/>
            <person name="Baxter L."/>
            <person name="Greenfield B.P."/>
            <person name="Bates H.J."/>
            <person name="Wilson F."/>
            <person name="Jackson A.C."/>
            <person name="Ott S."/>
            <person name="Harrison R.J."/>
            <person name="Clarkson J.P."/>
        </authorList>
    </citation>
    <scope>NUCLEOTIDE SEQUENCE [LARGE SCALE GENOMIC DNA]</scope>
    <source>
        <strain evidence="1 2">Fo_A13</strain>
    </source>
</reference>
<dbReference type="AlphaFoldDB" id="A0A420N1C9"/>
<dbReference type="VEuPathDB" id="FungiDB:FOIG_04347"/>
<evidence type="ECO:0000313" key="2">
    <source>
        <dbReference type="Proteomes" id="UP000285084"/>
    </source>
</evidence>
<dbReference type="EMBL" id="MRCX01000076">
    <property type="protein sequence ID" value="RKK74044.1"/>
    <property type="molecule type" value="Genomic_DNA"/>
</dbReference>
<dbReference type="VEuPathDB" id="FungiDB:FOC1_g10001174"/>
<gene>
    <name evidence="1" type="ORF">BFJ69_g8783</name>
</gene>
<accession>A0A420N1C9</accession>
<dbReference type="VEuPathDB" id="FungiDB:HZS61_014953"/>
<sequence>MLRRSLRPPRPNEPYLTEDHNVIRIIKRALSSAEQSNRDKLYAIAAKIGVAWMVKDDIGRIRLALFGCEVLRLVRPYLHIPRISKAFLDAEIESLETLRWALNGGHPRRRQNKFLKKLRLGGLHDEWLHDIRKQAMEVLLSLKEIGDP</sequence>
<proteinExistence type="predicted"/>
<protein>
    <submittedName>
        <fullName evidence="1">Uncharacterized protein</fullName>
    </submittedName>
</protein>
<name>A0A420N1C9_FUSOX</name>
<dbReference type="VEuPathDB" id="FungiDB:FOMG_10745"/>
<comment type="caution">
    <text evidence="1">The sequence shown here is derived from an EMBL/GenBank/DDBJ whole genome shotgun (WGS) entry which is preliminary data.</text>
</comment>